<comment type="caution">
    <text evidence="2">The sequence shown here is derived from an EMBL/GenBank/DDBJ whole genome shotgun (WGS) entry which is preliminary data.</text>
</comment>
<dbReference type="EMBL" id="JBJUIK010000012">
    <property type="protein sequence ID" value="KAL3508414.1"/>
    <property type="molecule type" value="Genomic_DNA"/>
</dbReference>
<proteinExistence type="predicted"/>
<evidence type="ECO:0000313" key="3">
    <source>
        <dbReference type="Proteomes" id="UP001630127"/>
    </source>
</evidence>
<keyword evidence="3" id="KW-1185">Reference proteome</keyword>
<evidence type="ECO:0000256" key="1">
    <source>
        <dbReference type="SAM" id="SignalP"/>
    </source>
</evidence>
<feature type="signal peptide" evidence="1">
    <location>
        <begin position="1"/>
        <end position="26"/>
    </location>
</feature>
<keyword evidence="1" id="KW-0732">Signal</keyword>
<evidence type="ECO:0000313" key="2">
    <source>
        <dbReference type="EMBL" id="KAL3508414.1"/>
    </source>
</evidence>
<dbReference type="Proteomes" id="UP001630127">
    <property type="component" value="Unassembled WGS sequence"/>
</dbReference>
<feature type="chain" id="PRO_5044774063" evidence="1">
    <location>
        <begin position="27"/>
        <end position="107"/>
    </location>
</feature>
<protein>
    <submittedName>
        <fullName evidence="2">Uncharacterized protein</fullName>
    </submittedName>
</protein>
<reference evidence="2 3" key="1">
    <citation type="submission" date="2024-11" db="EMBL/GenBank/DDBJ databases">
        <title>A near-complete genome assembly of Cinchona calisaya.</title>
        <authorList>
            <person name="Lian D.C."/>
            <person name="Zhao X.W."/>
            <person name="Wei L."/>
        </authorList>
    </citation>
    <scope>NUCLEOTIDE SEQUENCE [LARGE SCALE GENOMIC DNA]</scope>
    <source>
        <tissue evidence="2">Nenye</tissue>
    </source>
</reference>
<dbReference type="AlphaFoldDB" id="A0ABD2YP04"/>
<sequence length="107" mass="12312">MGQCSFLTSTAIKLFIFLLVWDVFNLEKVEDEGNAMAFMFESLGQQRISMIMDIIITLYALKEKLVADFSTSVAPHFSSFKIKESRGVLVNLRYHYEVRLCLSTFKV</sequence>
<name>A0ABD2YP04_9GENT</name>
<gene>
    <name evidence="2" type="ORF">ACH5RR_027815</name>
</gene>
<accession>A0ABD2YP04</accession>
<organism evidence="2 3">
    <name type="scientific">Cinchona calisaya</name>
    <dbReference type="NCBI Taxonomy" id="153742"/>
    <lineage>
        <taxon>Eukaryota</taxon>
        <taxon>Viridiplantae</taxon>
        <taxon>Streptophyta</taxon>
        <taxon>Embryophyta</taxon>
        <taxon>Tracheophyta</taxon>
        <taxon>Spermatophyta</taxon>
        <taxon>Magnoliopsida</taxon>
        <taxon>eudicotyledons</taxon>
        <taxon>Gunneridae</taxon>
        <taxon>Pentapetalae</taxon>
        <taxon>asterids</taxon>
        <taxon>lamiids</taxon>
        <taxon>Gentianales</taxon>
        <taxon>Rubiaceae</taxon>
        <taxon>Cinchonoideae</taxon>
        <taxon>Cinchoneae</taxon>
        <taxon>Cinchona</taxon>
    </lineage>
</organism>